<name>A0ABV0JM47_9CYAN</name>
<comment type="caution">
    <text evidence="2">The sequence shown here is derived from an EMBL/GenBank/DDBJ whole genome shotgun (WGS) entry which is preliminary data.</text>
</comment>
<protein>
    <submittedName>
        <fullName evidence="2">Uma2 family endonuclease</fullName>
    </submittedName>
</protein>
<dbReference type="EMBL" id="JAMPKK010000014">
    <property type="protein sequence ID" value="MEP0864511.1"/>
    <property type="molecule type" value="Genomic_DNA"/>
</dbReference>
<keyword evidence="2" id="KW-0255">Endonuclease</keyword>
<dbReference type="SUPFAM" id="SSF52980">
    <property type="entry name" value="Restriction endonuclease-like"/>
    <property type="match status" value="1"/>
</dbReference>
<evidence type="ECO:0000313" key="3">
    <source>
        <dbReference type="Proteomes" id="UP001442494"/>
    </source>
</evidence>
<dbReference type="Gene3D" id="3.90.1570.10">
    <property type="entry name" value="tt1808, chain A"/>
    <property type="match status" value="1"/>
</dbReference>
<dbReference type="Pfam" id="PF05685">
    <property type="entry name" value="Uma2"/>
    <property type="match status" value="1"/>
</dbReference>
<keyword evidence="2" id="KW-0378">Hydrolase</keyword>
<dbReference type="InterPro" id="IPR011335">
    <property type="entry name" value="Restrct_endonuc-II-like"/>
</dbReference>
<dbReference type="GO" id="GO:0004519">
    <property type="term" value="F:endonuclease activity"/>
    <property type="evidence" value="ECO:0007669"/>
    <property type="project" value="UniProtKB-KW"/>
</dbReference>
<reference evidence="2 3" key="1">
    <citation type="submission" date="2022-04" db="EMBL/GenBank/DDBJ databases">
        <title>Positive selection, recombination, and allopatry shape intraspecific diversity of widespread and dominant cyanobacteria.</title>
        <authorList>
            <person name="Wei J."/>
            <person name="Shu W."/>
            <person name="Hu C."/>
        </authorList>
    </citation>
    <scope>NUCLEOTIDE SEQUENCE [LARGE SCALE GENOMIC DNA]</scope>
    <source>
        <strain evidence="2 3">GB2-A5</strain>
    </source>
</reference>
<dbReference type="PANTHER" id="PTHR35400:SF1">
    <property type="entry name" value="SLR1083 PROTEIN"/>
    <property type="match status" value="1"/>
</dbReference>
<organism evidence="2 3">
    <name type="scientific">Funiculus sociatus GB2-A5</name>
    <dbReference type="NCBI Taxonomy" id="2933946"/>
    <lineage>
        <taxon>Bacteria</taxon>
        <taxon>Bacillati</taxon>
        <taxon>Cyanobacteriota</taxon>
        <taxon>Cyanophyceae</taxon>
        <taxon>Coleofasciculales</taxon>
        <taxon>Coleofasciculaceae</taxon>
        <taxon>Funiculus</taxon>
    </lineage>
</organism>
<keyword evidence="2" id="KW-0540">Nuclease</keyword>
<accession>A0ABV0JM47</accession>
<evidence type="ECO:0000259" key="1">
    <source>
        <dbReference type="Pfam" id="PF05685"/>
    </source>
</evidence>
<feature type="domain" description="Putative restriction endonuclease" evidence="1">
    <location>
        <begin position="12"/>
        <end position="181"/>
    </location>
</feature>
<evidence type="ECO:0000313" key="2">
    <source>
        <dbReference type="EMBL" id="MEP0864511.1"/>
    </source>
</evidence>
<dbReference type="RefSeq" id="WP_190424777.1">
    <property type="nucleotide sequence ID" value="NZ_JAMPKK010000014.1"/>
</dbReference>
<dbReference type="PANTHER" id="PTHR35400">
    <property type="entry name" value="SLR1083 PROTEIN"/>
    <property type="match status" value="1"/>
</dbReference>
<gene>
    <name evidence="2" type="ORF">NDI37_08510</name>
</gene>
<keyword evidence="3" id="KW-1185">Reference proteome</keyword>
<dbReference type="InterPro" id="IPR012296">
    <property type="entry name" value="Nuclease_put_TT1808"/>
</dbReference>
<dbReference type="Proteomes" id="UP001442494">
    <property type="component" value="Unassembled WGS sequence"/>
</dbReference>
<dbReference type="InterPro" id="IPR008538">
    <property type="entry name" value="Uma2"/>
</dbReference>
<dbReference type="CDD" id="cd06260">
    <property type="entry name" value="DUF820-like"/>
    <property type="match status" value="1"/>
</dbReference>
<sequence length="186" mass="21415">MSVELLRRKFTVEEYHQMAASGILTEDDRVELIRGEIVEMSPIGRFHAACVRRLIRLFSQRLGDRTLVDALDPVELEDNSEPQPDLTLLQLRDDFYAGGHPQSEDIFLLVEVADTTVETDRQVKIPLYAEYNITEVWLVDIKKECLEVYRQPSPNGYQEIQKYQRGQTVSVQAFPEVIFTVDEVLG</sequence>
<proteinExistence type="predicted"/>